<keyword evidence="1" id="KW-0812">Transmembrane</keyword>
<feature type="transmembrane region" description="Helical" evidence="1">
    <location>
        <begin position="52"/>
        <end position="69"/>
    </location>
</feature>
<reference evidence="2 3" key="1">
    <citation type="submission" date="2024-06" db="EMBL/GenBank/DDBJ databases">
        <title>Sorghum-associated microbial communities from plants grown in Nebraska, USA.</title>
        <authorList>
            <person name="Schachtman D."/>
        </authorList>
    </citation>
    <scope>NUCLEOTIDE SEQUENCE [LARGE SCALE GENOMIC DNA]</scope>
    <source>
        <strain evidence="2 3">1288</strain>
    </source>
</reference>
<evidence type="ECO:0000256" key="1">
    <source>
        <dbReference type="SAM" id="Phobius"/>
    </source>
</evidence>
<evidence type="ECO:0000313" key="2">
    <source>
        <dbReference type="EMBL" id="MET3655837.1"/>
    </source>
</evidence>
<feature type="transmembrane region" description="Helical" evidence="1">
    <location>
        <begin position="30"/>
        <end position="46"/>
    </location>
</feature>
<comment type="caution">
    <text evidence="2">The sequence shown here is derived from an EMBL/GenBank/DDBJ whole genome shotgun (WGS) entry which is preliminary data.</text>
</comment>
<keyword evidence="1" id="KW-1133">Transmembrane helix</keyword>
<feature type="transmembrane region" description="Helical" evidence="1">
    <location>
        <begin position="6"/>
        <end position="23"/>
    </location>
</feature>
<sequence length="110" mass="12383">MDSFDTKLLLALLLPGLLVILFTRVTFHHVVGLILTVALIAASVYAGYTHNWLLYGADALSLTVGFWYATRMMKIARQHEQEDLRMEPLAVKGAVLLWDEIGIFLLSEHN</sequence>
<organism evidence="2 3">
    <name type="scientific">Sporosarcina psychrophila</name>
    <name type="common">Bacillus psychrophilus</name>
    <dbReference type="NCBI Taxonomy" id="1476"/>
    <lineage>
        <taxon>Bacteria</taxon>
        <taxon>Bacillati</taxon>
        <taxon>Bacillota</taxon>
        <taxon>Bacilli</taxon>
        <taxon>Bacillales</taxon>
        <taxon>Caryophanaceae</taxon>
        <taxon>Sporosarcina</taxon>
    </lineage>
</organism>
<dbReference type="InterPro" id="IPR019242">
    <property type="entry name" value="DUF2198"/>
</dbReference>
<dbReference type="Pfam" id="PF09964">
    <property type="entry name" value="DUF2198"/>
    <property type="match status" value="1"/>
</dbReference>
<dbReference type="EMBL" id="JBEPME010000001">
    <property type="protein sequence ID" value="MET3655837.1"/>
    <property type="molecule type" value="Genomic_DNA"/>
</dbReference>
<gene>
    <name evidence="2" type="ORF">ABIC55_000921</name>
</gene>
<protein>
    <submittedName>
        <fullName evidence="2">General stress protein CsbA</fullName>
    </submittedName>
</protein>
<name>A0ABV2K432_SPOPS</name>
<keyword evidence="1" id="KW-0472">Membrane</keyword>
<dbReference type="Proteomes" id="UP001549104">
    <property type="component" value="Unassembled WGS sequence"/>
</dbReference>
<accession>A0ABV2K432</accession>
<evidence type="ECO:0000313" key="3">
    <source>
        <dbReference type="Proteomes" id="UP001549104"/>
    </source>
</evidence>
<proteinExistence type="predicted"/>
<keyword evidence="3" id="KW-1185">Reference proteome</keyword>